<evidence type="ECO:0000313" key="3">
    <source>
        <dbReference type="Proteomes" id="UP000078200"/>
    </source>
</evidence>
<evidence type="ECO:0000256" key="1">
    <source>
        <dbReference type="SAM" id="MobiDB-lite"/>
    </source>
</evidence>
<dbReference type="VEuPathDB" id="VectorBase:GAUT000730"/>
<feature type="compositionally biased region" description="Basic residues" evidence="1">
    <location>
        <begin position="11"/>
        <end position="26"/>
    </location>
</feature>
<protein>
    <submittedName>
        <fullName evidence="2">Uncharacterized protein</fullName>
    </submittedName>
</protein>
<name>A0A1A9UDB9_GLOAU</name>
<evidence type="ECO:0000313" key="2">
    <source>
        <dbReference type="EnsemblMetazoa" id="GAUT000730-PA"/>
    </source>
</evidence>
<sequence>MISPHHEKLKISPKRNTRKPRNKKKGVLTMYKPENEVIDHMPLSRVIKASSHKGVDNEAFTSCTRKGQKNRILLSKKLQESFNSERKRVYNYPVQNLYPRRKWTSNYLEWPRHKVLLASYLHGYLFPSCQFAHSKMTFDYVAIFVLIAAAFESPHHRKNYALNCHLSLTM</sequence>
<reference evidence="2" key="1">
    <citation type="submission" date="2020-05" db="UniProtKB">
        <authorList>
            <consortium name="EnsemblMetazoa"/>
        </authorList>
    </citation>
    <scope>IDENTIFICATION</scope>
    <source>
        <strain evidence="2">TTRI</strain>
    </source>
</reference>
<dbReference type="EnsemblMetazoa" id="GAUT000730-RA">
    <property type="protein sequence ID" value="GAUT000730-PA"/>
    <property type="gene ID" value="GAUT000730"/>
</dbReference>
<dbReference type="Proteomes" id="UP000078200">
    <property type="component" value="Unassembled WGS sequence"/>
</dbReference>
<feature type="compositionally biased region" description="Basic and acidic residues" evidence="1">
    <location>
        <begin position="1"/>
        <end position="10"/>
    </location>
</feature>
<dbReference type="AlphaFoldDB" id="A0A1A9UDB9"/>
<keyword evidence="3" id="KW-1185">Reference proteome</keyword>
<accession>A0A1A9UDB9</accession>
<feature type="region of interest" description="Disordered" evidence="1">
    <location>
        <begin position="1"/>
        <end position="26"/>
    </location>
</feature>
<proteinExistence type="predicted"/>
<organism evidence="2 3">
    <name type="scientific">Glossina austeni</name>
    <name type="common">Savannah tsetse fly</name>
    <dbReference type="NCBI Taxonomy" id="7395"/>
    <lineage>
        <taxon>Eukaryota</taxon>
        <taxon>Metazoa</taxon>
        <taxon>Ecdysozoa</taxon>
        <taxon>Arthropoda</taxon>
        <taxon>Hexapoda</taxon>
        <taxon>Insecta</taxon>
        <taxon>Pterygota</taxon>
        <taxon>Neoptera</taxon>
        <taxon>Endopterygota</taxon>
        <taxon>Diptera</taxon>
        <taxon>Brachycera</taxon>
        <taxon>Muscomorpha</taxon>
        <taxon>Hippoboscoidea</taxon>
        <taxon>Glossinidae</taxon>
        <taxon>Glossina</taxon>
    </lineage>
</organism>